<feature type="transmembrane region" description="Helical" evidence="1">
    <location>
        <begin position="79"/>
        <end position="102"/>
    </location>
</feature>
<dbReference type="OrthoDB" id="3692311at2759"/>
<feature type="transmembrane region" description="Helical" evidence="1">
    <location>
        <begin position="587"/>
        <end position="610"/>
    </location>
</feature>
<keyword evidence="1" id="KW-0472">Membrane</keyword>
<sequence>MAVEEQRQGLMGEHSPVQTIKYDVGQEETPRSLRQSAPSWFWRMGIPSLLLAVPLAYIVLIIMLLVLNTKERSSFGDNVLEVLRVASTIWPISFAAVVGPFLKSAALYSAENGSTLGSLEFLLTSQTSVAALKNLFIIRHIRVWTIAIVVVWCLSPLGGQAATRSLSLEQKSINSTLPAIHYLGGNVSDMNVFYSGIGFEYVPFSGASIQNTIISDMKSAIVASFYTIYALASHSNGSSRRFETIVQALGGPQQAARLGQRDLWRNVRIPFIELLPGYNATERDAWVAVPSDQVAPYASLIGLPIRGGSFPRAGNSTMIVKTHYQTLSCGKDFNGTEWHKAGSTRLLYHNTTSGSKYLNEQYKGLARNKVYPNIFLDIVNDTAAVADHLNQSFYPVTEPATKLELVIGGGCHEDIPEWTWTTMMRICSISTTYIDMEVNCTRLGPMADTNCQAERVRHTPGFPLVGNLTALSSKLTMEGIIWEMPMTTASYHVSHYSNLEMYLQEPPLLIQRRDDLIGNQPGCFSNVPTHVFEARLATALNTFIMGMYNSTVLTGSDGTSLENRGQAWHNGTAVWTEFKPSVYAINMAWFSAWIASTLVLLVCGVTGVYLRCLIKAPDFLDSVVGLTRDSPLIEVSHGGSGISGCDRLQAIKDVKVKICDIMPDEEVGRIALTTRINDSRLRWKRVYS</sequence>
<evidence type="ECO:0000313" key="3">
    <source>
        <dbReference type="Proteomes" id="UP000054481"/>
    </source>
</evidence>
<organism evidence="2 3">
    <name type="scientific">Hirsutella minnesotensis 3608</name>
    <dbReference type="NCBI Taxonomy" id="1043627"/>
    <lineage>
        <taxon>Eukaryota</taxon>
        <taxon>Fungi</taxon>
        <taxon>Dikarya</taxon>
        <taxon>Ascomycota</taxon>
        <taxon>Pezizomycotina</taxon>
        <taxon>Sordariomycetes</taxon>
        <taxon>Hypocreomycetidae</taxon>
        <taxon>Hypocreales</taxon>
        <taxon>Ophiocordycipitaceae</taxon>
        <taxon>Hirsutella</taxon>
    </lineage>
</organism>
<dbReference type="Proteomes" id="UP000054481">
    <property type="component" value="Unassembled WGS sequence"/>
</dbReference>
<reference evidence="2 3" key="1">
    <citation type="journal article" date="2014" name="Genome Biol. Evol.">
        <title>Comparative genomics and transcriptomics analyses reveal divergent lifestyle features of nematode endoparasitic fungus Hirsutella minnesotensis.</title>
        <authorList>
            <person name="Lai Y."/>
            <person name="Liu K."/>
            <person name="Zhang X."/>
            <person name="Zhang X."/>
            <person name="Li K."/>
            <person name="Wang N."/>
            <person name="Shu C."/>
            <person name="Wu Y."/>
            <person name="Wang C."/>
            <person name="Bushley K.E."/>
            <person name="Xiang M."/>
            <person name="Liu X."/>
        </authorList>
    </citation>
    <scope>NUCLEOTIDE SEQUENCE [LARGE SCALE GENOMIC DNA]</scope>
    <source>
        <strain evidence="2 3">3608</strain>
    </source>
</reference>
<gene>
    <name evidence="2" type="ORF">HIM_05148</name>
</gene>
<feature type="transmembrane region" description="Helical" evidence="1">
    <location>
        <begin position="40"/>
        <end position="67"/>
    </location>
</feature>
<keyword evidence="1" id="KW-0812">Transmembrane</keyword>
<protein>
    <submittedName>
        <fullName evidence="2">Uncharacterized protein</fullName>
    </submittedName>
</protein>
<name>A0A0F8A0L6_9HYPO</name>
<evidence type="ECO:0000256" key="1">
    <source>
        <dbReference type="SAM" id="Phobius"/>
    </source>
</evidence>
<dbReference type="EMBL" id="KQ030517">
    <property type="protein sequence ID" value="KJZ75452.1"/>
    <property type="molecule type" value="Genomic_DNA"/>
</dbReference>
<keyword evidence="1" id="KW-1133">Transmembrane helix</keyword>
<proteinExistence type="predicted"/>
<keyword evidence="3" id="KW-1185">Reference proteome</keyword>
<accession>A0A0F8A0L6</accession>
<evidence type="ECO:0000313" key="2">
    <source>
        <dbReference type="EMBL" id="KJZ75452.1"/>
    </source>
</evidence>
<dbReference type="AlphaFoldDB" id="A0A0F8A0L6"/>